<dbReference type="OrthoDB" id="3561261at2759"/>
<dbReference type="InterPro" id="IPR045518">
    <property type="entry name" value="2EXR"/>
</dbReference>
<dbReference type="Pfam" id="PF20150">
    <property type="entry name" value="2EXR"/>
    <property type="match status" value="1"/>
</dbReference>
<feature type="domain" description="2EXR" evidence="1">
    <location>
        <begin position="10"/>
        <end position="114"/>
    </location>
</feature>
<dbReference type="AlphaFoldDB" id="A0A9N9KSD4"/>
<organism evidence="2 3">
    <name type="scientific">Hymenoscyphus fraxineus</name>
    <dbReference type="NCBI Taxonomy" id="746836"/>
    <lineage>
        <taxon>Eukaryota</taxon>
        <taxon>Fungi</taxon>
        <taxon>Dikarya</taxon>
        <taxon>Ascomycota</taxon>
        <taxon>Pezizomycotina</taxon>
        <taxon>Leotiomycetes</taxon>
        <taxon>Helotiales</taxon>
        <taxon>Helotiaceae</taxon>
        <taxon>Hymenoscyphus</taxon>
    </lineage>
</organism>
<proteinExistence type="predicted"/>
<gene>
    <name evidence="2" type="ORF">HYFRA_00003482</name>
</gene>
<keyword evidence="3" id="KW-1185">Reference proteome</keyword>
<dbReference type="EMBL" id="CAJVRL010000049">
    <property type="protein sequence ID" value="CAG8953275.1"/>
    <property type="molecule type" value="Genomic_DNA"/>
</dbReference>
<dbReference type="PANTHER" id="PTHR35910">
    <property type="entry name" value="2EXR DOMAIN-CONTAINING PROTEIN"/>
    <property type="match status" value="1"/>
</dbReference>
<name>A0A9N9KSD4_9HELO</name>
<sequence length="190" mass="21935">MSQTTKATTTFQSLPTEIRLMIWEAAYQAIPARTFKVNCCYYRAPKCVEMVTSSIPVLLQVNQESRDHLLKKFFVTPFSSTLEELGDYWCRIRGWLIKEPRSFRDVHIDLAKDTLKLECDGRYVEGFSGKPETQIPTVFDDVFDENAETVLKNLINLSLGSQLRWVFGFGLGYDCNDERNLLLKKCFPNL</sequence>
<dbReference type="Proteomes" id="UP000696280">
    <property type="component" value="Unassembled WGS sequence"/>
</dbReference>
<protein>
    <recommendedName>
        <fullName evidence="1">2EXR domain-containing protein</fullName>
    </recommendedName>
</protein>
<evidence type="ECO:0000313" key="2">
    <source>
        <dbReference type="EMBL" id="CAG8953275.1"/>
    </source>
</evidence>
<reference evidence="2" key="1">
    <citation type="submission" date="2021-07" db="EMBL/GenBank/DDBJ databases">
        <authorList>
            <person name="Durling M."/>
        </authorList>
    </citation>
    <scope>NUCLEOTIDE SEQUENCE</scope>
</reference>
<evidence type="ECO:0000259" key="1">
    <source>
        <dbReference type="Pfam" id="PF20150"/>
    </source>
</evidence>
<dbReference type="PANTHER" id="PTHR35910:SF6">
    <property type="entry name" value="2EXR DOMAIN-CONTAINING PROTEIN"/>
    <property type="match status" value="1"/>
</dbReference>
<comment type="caution">
    <text evidence="2">The sequence shown here is derived from an EMBL/GenBank/DDBJ whole genome shotgun (WGS) entry which is preliminary data.</text>
</comment>
<evidence type="ECO:0000313" key="3">
    <source>
        <dbReference type="Proteomes" id="UP000696280"/>
    </source>
</evidence>
<accession>A0A9N9KSD4</accession>